<protein>
    <submittedName>
        <fullName evidence="3">Glycosyltransferase</fullName>
    </submittedName>
</protein>
<name>A0A932A8E4_9BACT</name>
<dbReference type="InterPro" id="IPR001173">
    <property type="entry name" value="Glyco_trans_2-like"/>
</dbReference>
<dbReference type="SUPFAM" id="SSF53448">
    <property type="entry name" value="Nucleotide-diphospho-sugar transferases"/>
    <property type="match status" value="1"/>
</dbReference>
<dbReference type="NCBIfam" id="TIGR03469">
    <property type="entry name" value="HpnB"/>
    <property type="match status" value="1"/>
</dbReference>
<evidence type="ECO:0000313" key="3">
    <source>
        <dbReference type="EMBL" id="MBI2678367.1"/>
    </source>
</evidence>
<dbReference type="Pfam" id="PF00535">
    <property type="entry name" value="Glycos_transf_2"/>
    <property type="match status" value="1"/>
</dbReference>
<keyword evidence="1" id="KW-1133">Transmembrane helix</keyword>
<dbReference type="PANTHER" id="PTHR43646:SF3">
    <property type="entry name" value="SLR1566 PROTEIN"/>
    <property type="match status" value="1"/>
</dbReference>
<dbReference type="Gene3D" id="3.90.550.10">
    <property type="entry name" value="Spore Coat Polysaccharide Biosynthesis Protein SpsA, Chain A"/>
    <property type="match status" value="1"/>
</dbReference>
<dbReference type="EMBL" id="JACPNR010000007">
    <property type="protein sequence ID" value="MBI2678367.1"/>
    <property type="molecule type" value="Genomic_DNA"/>
</dbReference>
<dbReference type="AlphaFoldDB" id="A0A932A8E4"/>
<evidence type="ECO:0000256" key="1">
    <source>
        <dbReference type="SAM" id="Phobius"/>
    </source>
</evidence>
<accession>A0A932A8E4</accession>
<evidence type="ECO:0000313" key="4">
    <source>
        <dbReference type="Proteomes" id="UP000779809"/>
    </source>
</evidence>
<keyword evidence="1" id="KW-0812">Transmembrane</keyword>
<gene>
    <name evidence="3" type="ORF">HYX28_06265</name>
</gene>
<dbReference type="PANTHER" id="PTHR43646">
    <property type="entry name" value="GLYCOSYLTRANSFERASE"/>
    <property type="match status" value="1"/>
</dbReference>
<comment type="caution">
    <text evidence="3">The sequence shown here is derived from an EMBL/GenBank/DDBJ whole genome shotgun (WGS) entry which is preliminary data.</text>
</comment>
<feature type="transmembrane region" description="Helical" evidence="1">
    <location>
        <begin position="341"/>
        <end position="364"/>
    </location>
</feature>
<feature type="transmembrane region" description="Helical" evidence="1">
    <location>
        <begin position="285"/>
        <end position="308"/>
    </location>
</feature>
<dbReference type="Proteomes" id="UP000779809">
    <property type="component" value="Unassembled WGS sequence"/>
</dbReference>
<proteinExistence type="predicted"/>
<organism evidence="3 4">
    <name type="scientific">Candidatus Korobacter versatilis</name>
    <dbReference type="NCBI Taxonomy" id="658062"/>
    <lineage>
        <taxon>Bacteria</taxon>
        <taxon>Pseudomonadati</taxon>
        <taxon>Acidobacteriota</taxon>
        <taxon>Terriglobia</taxon>
        <taxon>Terriglobales</taxon>
        <taxon>Candidatus Korobacteraceae</taxon>
        <taxon>Candidatus Korobacter</taxon>
    </lineage>
</organism>
<sequence length="378" mass="40610">MHIVPISLAALALVAWLHLVFARGIFWVFRPLPIASPATHARFVAIIPARNEAEHIEEAVRSLLSQKDIDLLQIIVVDDGSTDATAALARSAGAVAGRPQQVTVLPGEPLPAGWTGKVWALQQGADAAKRFAPDFFLFTDADIAHGERVVAGLAAQAERGHDLVSAMVELRCQSFAEKFLIPAFVYFFFQLYPPRWISDPKRATAGAAGGCVLVRPAALAAAGGLAAIRGAIIDDCALAAAAKRRGARLWLGPTARSRSLRGYGTFAAVGSMISRTAFNQLRHSAVLLLATILGMLVIYIAPIALLCARQTLATWLAATAIALMLVSYLPALRAYHRNPLWAFTLPLAALFYLGATIHSAIRYWSGRGGEWKGRHQDV</sequence>
<evidence type="ECO:0000259" key="2">
    <source>
        <dbReference type="Pfam" id="PF00535"/>
    </source>
</evidence>
<keyword evidence="1" id="KW-0472">Membrane</keyword>
<feature type="transmembrane region" description="Helical" evidence="1">
    <location>
        <begin position="315"/>
        <end position="335"/>
    </location>
</feature>
<feature type="domain" description="Glycosyltransferase 2-like" evidence="2">
    <location>
        <begin position="45"/>
        <end position="184"/>
    </location>
</feature>
<dbReference type="InterPro" id="IPR017832">
    <property type="entry name" value="Glyco_trans_2_hopen-assoc_HpnB"/>
</dbReference>
<reference evidence="3" key="1">
    <citation type="submission" date="2020-07" db="EMBL/GenBank/DDBJ databases">
        <title>Huge and variable diversity of episymbiotic CPR bacteria and DPANN archaea in groundwater ecosystems.</title>
        <authorList>
            <person name="He C.Y."/>
            <person name="Keren R."/>
            <person name="Whittaker M."/>
            <person name="Farag I.F."/>
            <person name="Doudna J."/>
            <person name="Cate J.H.D."/>
            <person name="Banfield J.F."/>
        </authorList>
    </citation>
    <scope>NUCLEOTIDE SEQUENCE</scope>
    <source>
        <strain evidence="3">NC_groundwater_580_Pr5_B-0.1um_64_19</strain>
    </source>
</reference>
<dbReference type="InterPro" id="IPR029044">
    <property type="entry name" value="Nucleotide-diphossugar_trans"/>
</dbReference>